<evidence type="ECO:0000313" key="1">
    <source>
        <dbReference type="EMBL" id="KIJ96479.1"/>
    </source>
</evidence>
<name>A0A0C9WKM4_9AGAR</name>
<accession>A0A0C9WKM4</accession>
<dbReference type="EMBL" id="KN838719">
    <property type="protein sequence ID" value="KIJ96479.1"/>
    <property type="molecule type" value="Genomic_DNA"/>
</dbReference>
<protein>
    <submittedName>
        <fullName evidence="1">Unplaced genomic scaffold K443scaffold_184, whole genome shotgun sequence</fullName>
    </submittedName>
</protein>
<evidence type="ECO:0000313" key="2">
    <source>
        <dbReference type="Proteomes" id="UP000054477"/>
    </source>
</evidence>
<sequence>MADAYSINATHMLCSGIPTLYPSSDPDMDPEGHFFVTYFSQPLRIDKSIITNAHFDLAKWYQAQCYPKVQFDAENVDVDLSTLFNKSSGPSSELIEELILTAESNNYSPELHADDDVDYSDMPDLQSVTDSDWDEEIAAAQSDWDEHTYTPIGEIHGELVAQNLEICAPYPGDVPSSRALGPIKTARGRPG</sequence>
<dbReference type="Proteomes" id="UP000054477">
    <property type="component" value="Unassembled WGS sequence"/>
</dbReference>
<reference evidence="2" key="2">
    <citation type="submission" date="2015-01" db="EMBL/GenBank/DDBJ databases">
        <title>Evolutionary Origins and Diversification of the Mycorrhizal Mutualists.</title>
        <authorList>
            <consortium name="DOE Joint Genome Institute"/>
            <consortium name="Mycorrhizal Genomics Consortium"/>
            <person name="Kohler A."/>
            <person name="Kuo A."/>
            <person name="Nagy L.G."/>
            <person name="Floudas D."/>
            <person name="Copeland A."/>
            <person name="Barry K.W."/>
            <person name="Cichocki N."/>
            <person name="Veneault-Fourrey C."/>
            <person name="LaButti K."/>
            <person name="Lindquist E.A."/>
            <person name="Lipzen A."/>
            <person name="Lundell T."/>
            <person name="Morin E."/>
            <person name="Murat C."/>
            <person name="Riley R."/>
            <person name="Ohm R."/>
            <person name="Sun H."/>
            <person name="Tunlid A."/>
            <person name="Henrissat B."/>
            <person name="Grigoriev I.V."/>
            <person name="Hibbett D.S."/>
            <person name="Martin F."/>
        </authorList>
    </citation>
    <scope>NUCLEOTIDE SEQUENCE [LARGE SCALE GENOMIC DNA]</scope>
    <source>
        <strain evidence="2">LaAM-08-1</strain>
    </source>
</reference>
<reference evidence="1 2" key="1">
    <citation type="submission" date="2014-04" db="EMBL/GenBank/DDBJ databases">
        <authorList>
            <consortium name="DOE Joint Genome Institute"/>
            <person name="Kuo A."/>
            <person name="Kohler A."/>
            <person name="Nagy L.G."/>
            <person name="Floudas D."/>
            <person name="Copeland A."/>
            <person name="Barry K.W."/>
            <person name="Cichocki N."/>
            <person name="Veneault-Fourrey C."/>
            <person name="LaButti K."/>
            <person name="Lindquist E.A."/>
            <person name="Lipzen A."/>
            <person name="Lundell T."/>
            <person name="Morin E."/>
            <person name="Murat C."/>
            <person name="Sun H."/>
            <person name="Tunlid A."/>
            <person name="Henrissat B."/>
            <person name="Grigoriev I.V."/>
            <person name="Hibbett D.S."/>
            <person name="Martin F."/>
            <person name="Nordberg H.P."/>
            <person name="Cantor M.N."/>
            <person name="Hua S.X."/>
        </authorList>
    </citation>
    <scope>NUCLEOTIDE SEQUENCE [LARGE SCALE GENOMIC DNA]</scope>
    <source>
        <strain evidence="1 2">LaAM-08-1</strain>
    </source>
</reference>
<dbReference type="HOGENOM" id="CLU_1421623_0_0_1"/>
<keyword evidence="2" id="KW-1185">Reference proteome</keyword>
<dbReference type="OrthoDB" id="10518709at2759"/>
<organism evidence="1 2">
    <name type="scientific">Laccaria amethystina LaAM-08-1</name>
    <dbReference type="NCBI Taxonomy" id="1095629"/>
    <lineage>
        <taxon>Eukaryota</taxon>
        <taxon>Fungi</taxon>
        <taxon>Dikarya</taxon>
        <taxon>Basidiomycota</taxon>
        <taxon>Agaricomycotina</taxon>
        <taxon>Agaricomycetes</taxon>
        <taxon>Agaricomycetidae</taxon>
        <taxon>Agaricales</taxon>
        <taxon>Agaricineae</taxon>
        <taxon>Hydnangiaceae</taxon>
        <taxon>Laccaria</taxon>
    </lineage>
</organism>
<gene>
    <name evidence="1" type="ORF">K443DRAFT_134120</name>
</gene>
<proteinExistence type="predicted"/>
<dbReference type="AlphaFoldDB" id="A0A0C9WKM4"/>